<evidence type="ECO:0000256" key="1">
    <source>
        <dbReference type="ARBA" id="ARBA00022737"/>
    </source>
</evidence>
<dbReference type="SUPFAM" id="SSF46689">
    <property type="entry name" value="Homeodomain-like"/>
    <property type="match status" value="1"/>
</dbReference>
<dbReference type="Gene3D" id="1.10.246.220">
    <property type="match status" value="1"/>
</dbReference>
<feature type="chain" id="PRO_5043942380" description="Pentatricopeptide repeat-containing protein" evidence="3">
    <location>
        <begin position="18"/>
        <end position="611"/>
    </location>
</feature>
<dbReference type="GO" id="GO:0003723">
    <property type="term" value="F:RNA binding"/>
    <property type="evidence" value="ECO:0007669"/>
    <property type="project" value="InterPro"/>
</dbReference>
<accession>A0AAV0LKG9</accession>
<proteinExistence type="predicted"/>
<dbReference type="InterPro" id="IPR046960">
    <property type="entry name" value="PPR_At4g14850-like_plant"/>
</dbReference>
<organism evidence="4 5">
    <name type="scientific">Linum tenue</name>
    <dbReference type="NCBI Taxonomy" id="586396"/>
    <lineage>
        <taxon>Eukaryota</taxon>
        <taxon>Viridiplantae</taxon>
        <taxon>Streptophyta</taxon>
        <taxon>Embryophyta</taxon>
        <taxon>Tracheophyta</taxon>
        <taxon>Spermatophyta</taxon>
        <taxon>Magnoliopsida</taxon>
        <taxon>eudicotyledons</taxon>
        <taxon>Gunneridae</taxon>
        <taxon>Pentapetalae</taxon>
        <taxon>rosids</taxon>
        <taxon>fabids</taxon>
        <taxon>Malpighiales</taxon>
        <taxon>Linaceae</taxon>
        <taxon>Linum</taxon>
    </lineage>
</organism>
<dbReference type="PANTHER" id="PTHR47926">
    <property type="entry name" value="PENTATRICOPEPTIDE REPEAT-CONTAINING PROTEIN"/>
    <property type="match status" value="1"/>
</dbReference>
<name>A0AAV0LKG9_9ROSI</name>
<dbReference type="InterPro" id="IPR009057">
    <property type="entry name" value="Homeodomain-like_sf"/>
</dbReference>
<dbReference type="Proteomes" id="UP001154282">
    <property type="component" value="Unassembled WGS sequence"/>
</dbReference>
<feature type="compositionally biased region" description="Polar residues" evidence="2">
    <location>
        <begin position="47"/>
        <end position="56"/>
    </location>
</feature>
<dbReference type="Gene3D" id="1.25.40.10">
    <property type="entry name" value="Tetratricopeptide repeat domain"/>
    <property type="match status" value="1"/>
</dbReference>
<reference evidence="4" key="1">
    <citation type="submission" date="2022-08" db="EMBL/GenBank/DDBJ databases">
        <authorList>
            <person name="Gutierrez-Valencia J."/>
        </authorList>
    </citation>
    <scope>NUCLEOTIDE SEQUENCE</scope>
</reference>
<sequence length="611" mass="67807">MELVAAWKLAVCGWSWGLPGKLCRVVLALAEEGHDSSVELATRKSVARQSTNSTMAHYTGGKKHALLDDKGKSRTNENLEKANVKPKIEKRTAERSGDFLENGRSRREENGRRHRSTSAGVRHLEKHRQQSSEKPFLRTSVSPSPPKIRARRRRLESEEVPKMKDGGYGETGEGSKGGVDGTGNEEQKHLCENVGDGAKGSHDEDIPKWRVGDSGNEEEDIFLRMLEMGIRERVTVCRRGRMRGSDKVGEGSNDGVDGEGNGEEQEGEDILKMKKRKDRDSEKIGEDVVKSKKRKGAAVKPMHLSITAVHLQRLLMWEKLQVTKEAEQEVVSGGALHNGVQQFGVGSWKEILRSRGQSFNNRTEVDFRDKWRNMNRWKPMAASIFRNAEQIILPVKFAISRRFCLASRLSLELHGLFSLDSLVSAVIMAVTSCASIPSCRSIHCKVMGSSVISWSLLKMVQVDCSRQSQFRICSWNSIIAVHVQTGQPEEGIGSRPKLTLATGLLRLNSKLGSLVASQKVFSHIRNPDSIAWMLASYGVHGKGKEAVETFQLMLTGDVALDHATFTHLLKACSHSGPPTEGKGYLEVMALIYGECQSMNASGYHQEPQGMW</sequence>
<gene>
    <name evidence="4" type="ORF">LITE_LOCUS24527</name>
</gene>
<dbReference type="InterPro" id="IPR011990">
    <property type="entry name" value="TPR-like_helical_dom_sf"/>
</dbReference>
<feature type="compositionally biased region" description="Basic and acidic residues" evidence="2">
    <location>
        <begin position="278"/>
        <end position="290"/>
    </location>
</feature>
<dbReference type="GO" id="GO:0009451">
    <property type="term" value="P:RNA modification"/>
    <property type="evidence" value="ECO:0007669"/>
    <property type="project" value="InterPro"/>
</dbReference>
<feature type="compositionally biased region" description="Gly residues" evidence="2">
    <location>
        <begin position="168"/>
        <end position="181"/>
    </location>
</feature>
<dbReference type="EMBL" id="CAMGYJ010000006">
    <property type="protein sequence ID" value="CAI0435027.1"/>
    <property type="molecule type" value="Genomic_DNA"/>
</dbReference>
<evidence type="ECO:0000313" key="4">
    <source>
        <dbReference type="EMBL" id="CAI0435027.1"/>
    </source>
</evidence>
<dbReference type="PANTHER" id="PTHR47926:SF533">
    <property type="entry name" value="DYW DOMAIN-CONTAINING PROTEIN"/>
    <property type="match status" value="1"/>
</dbReference>
<keyword evidence="1" id="KW-0677">Repeat</keyword>
<dbReference type="InterPro" id="IPR002885">
    <property type="entry name" value="PPR_rpt"/>
</dbReference>
<evidence type="ECO:0000256" key="2">
    <source>
        <dbReference type="SAM" id="MobiDB-lite"/>
    </source>
</evidence>
<protein>
    <recommendedName>
        <fullName evidence="6">Pentatricopeptide repeat-containing protein</fullName>
    </recommendedName>
</protein>
<feature type="compositionally biased region" description="Basic and acidic residues" evidence="2">
    <location>
        <begin position="199"/>
        <end position="211"/>
    </location>
</feature>
<feature type="compositionally biased region" description="Basic and acidic residues" evidence="2">
    <location>
        <begin position="155"/>
        <end position="167"/>
    </location>
</feature>
<keyword evidence="5" id="KW-1185">Reference proteome</keyword>
<feature type="region of interest" description="Disordered" evidence="2">
    <location>
        <begin position="46"/>
        <end position="213"/>
    </location>
</feature>
<feature type="signal peptide" evidence="3">
    <location>
        <begin position="1"/>
        <end position="17"/>
    </location>
</feature>
<dbReference type="AlphaFoldDB" id="A0AAV0LKG9"/>
<evidence type="ECO:0008006" key="6">
    <source>
        <dbReference type="Google" id="ProtNLM"/>
    </source>
</evidence>
<dbReference type="CDD" id="cd11660">
    <property type="entry name" value="SANT_TRF"/>
    <property type="match status" value="1"/>
</dbReference>
<comment type="caution">
    <text evidence="4">The sequence shown here is derived from an EMBL/GenBank/DDBJ whole genome shotgun (WGS) entry which is preliminary data.</text>
</comment>
<feature type="compositionally biased region" description="Acidic residues" evidence="2">
    <location>
        <begin position="256"/>
        <end position="268"/>
    </location>
</feature>
<feature type="compositionally biased region" description="Basic and acidic residues" evidence="2">
    <location>
        <begin position="65"/>
        <end position="111"/>
    </location>
</feature>
<keyword evidence="3" id="KW-0732">Signal</keyword>
<feature type="region of interest" description="Disordered" evidence="2">
    <location>
        <begin position="243"/>
        <end position="294"/>
    </location>
</feature>
<evidence type="ECO:0000313" key="5">
    <source>
        <dbReference type="Proteomes" id="UP001154282"/>
    </source>
</evidence>
<dbReference type="Pfam" id="PF01535">
    <property type="entry name" value="PPR"/>
    <property type="match status" value="2"/>
</dbReference>
<evidence type="ECO:0000256" key="3">
    <source>
        <dbReference type="SAM" id="SignalP"/>
    </source>
</evidence>